<comment type="caution">
    <text evidence="10">The sequence shown here is derived from an EMBL/GenBank/DDBJ whole genome shotgun (WGS) entry which is preliminary data.</text>
</comment>
<dbReference type="GO" id="GO:0000014">
    <property type="term" value="F:single-stranded DNA endodeoxyribonuclease activity"/>
    <property type="evidence" value="ECO:0007669"/>
    <property type="project" value="UniProtKB-ARBA"/>
</dbReference>
<dbReference type="SUPFAM" id="SSF48537">
    <property type="entry name" value="Phospholipase C/P1 nuclease"/>
    <property type="match status" value="1"/>
</dbReference>
<reference evidence="10 11" key="1">
    <citation type="journal article" date="2020" name="Mol. Plant">
        <title>The Chromosome-Based Rubber Tree Genome Provides New Insights into Spurge Genome Evolution and Rubber Biosynthesis.</title>
        <authorList>
            <person name="Liu J."/>
            <person name="Shi C."/>
            <person name="Shi C.C."/>
            <person name="Li W."/>
            <person name="Zhang Q.J."/>
            <person name="Zhang Y."/>
            <person name="Li K."/>
            <person name="Lu H.F."/>
            <person name="Shi C."/>
            <person name="Zhu S.T."/>
            <person name="Xiao Z.Y."/>
            <person name="Nan H."/>
            <person name="Yue Y."/>
            <person name="Zhu X.G."/>
            <person name="Wu Y."/>
            <person name="Hong X.N."/>
            <person name="Fan G.Y."/>
            <person name="Tong Y."/>
            <person name="Zhang D."/>
            <person name="Mao C.L."/>
            <person name="Liu Y.L."/>
            <person name="Hao S.J."/>
            <person name="Liu W.Q."/>
            <person name="Lv M.Q."/>
            <person name="Zhang H.B."/>
            <person name="Liu Y."/>
            <person name="Hu-Tang G.R."/>
            <person name="Wang J.P."/>
            <person name="Wang J.H."/>
            <person name="Sun Y.H."/>
            <person name="Ni S.B."/>
            <person name="Chen W.B."/>
            <person name="Zhang X.C."/>
            <person name="Jiao Y.N."/>
            <person name="Eichler E.E."/>
            <person name="Li G.H."/>
            <person name="Liu X."/>
            <person name="Gao L.Z."/>
        </authorList>
    </citation>
    <scope>NUCLEOTIDE SEQUENCE [LARGE SCALE GENOMIC DNA]</scope>
    <source>
        <strain evidence="11">cv. GT1</strain>
        <tissue evidence="10">Leaf</tissue>
    </source>
</reference>
<evidence type="ECO:0000256" key="1">
    <source>
        <dbReference type="ARBA" id="ARBA00000245"/>
    </source>
</evidence>
<dbReference type="Proteomes" id="UP000467840">
    <property type="component" value="Chromosome 16"/>
</dbReference>
<evidence type="ECO:0000313" key="10">
    <source>
        <dbReference type="EMBL" id="KAF2303429.1"/>
    </source>
</evidence>
<proteinExistence type="inferred from homology"/>
<dbReference type="GO" id="GO:0046872">
    <property type="term" value="F:metal ion binding"/>
    <property type="evidence" value="ECO:0007669"/>
    <property type="project" value="UniProtKB-KW"/>
</dbReference>
<comment type="catalytic activity">
    <reaction evidence="1">
        <text>Endonucleolytic cleavage to 5'-phosphomononucleotide and 5'-phosphooligonucleotide end-products.</text>
        <dbReference type="EC" id="3.1.30.1"/>
    </reaction>
</comment>
<dbReference type="InterPro" id="IPR003154">
    <property type="entry name" value="S1/P1nuclease"/>
</dbReference>
<organism evidence="10 11">
    <name type="scientific">Hevea brasiliensis</name>
    <name type="common">Para rubber tree</name>
    <name type="synonym">Siphonia brasiliensis</name>
    <dbReference type="NCBI Taxonomy" id="3981"/>
    <lineage>
        <taxon>Eukaryota</taxon>
        <taxon>Viridiplantae</taxon>
        <taxon>Streptophyta</taxon>
        <taxon>Embryophyta</taxon>
        <taxon>Tracheophyta</taxon>
        <taxon>Spermatophyta</taxon>
        <taxon>Magnoliopsida</taxon>
        <taxon>eudicotyledons</taxon>
        <taxon>Gunneridae</taxon>
        <taxon>Pentapetalae</taxon>
        <taxon>rosids</taxon>
        <taxon>fabids</taxon>
        <taxon>Malpighiales</taxon>
        <taxon>Euphorbiaceae</taxon>
        <taxon>Crotonoideae</taxon>
        <taxon>Micrandreae</taxon>
        <taxon>Hevea</taxon>
    </lineage>
</organism>
<evidence type="ECO:0000256" key="4">
    <source>
        <dbReference type="ARBA" id="ARBA00022722"/>
    </source>
</evidence>
<keyword evidence="4" id="KW-0540">Nuclease</keyword>
<dbReference type="GO" id="GO:0006308">
    <property type="term" value="P:DNA catabolic process"/>
    <property type="evidence" value="ECO:0007669"/>
    <property type="project" value="InterPro"/>
</dbReference>
<evidence type="ECO:0000256" key="7">
    <source>
        <dbReference type="ARBA" id="ARBA00022801"/>
    </source>
</evidence>
<protein>
    <recommendedName>
        <fullName evidence="3">Aspergillus nuclease S1</fullName>
        <ecNumber evidence="3">3.1.30.1</ecNumber>
    </recommendedName>
</protein>
<gene>
    <name evidence="10" type="ORF">GH714_018264</name>
</gene>
<evidence type="ECO:0000256" key="8">
    <source>
        <dbReference type="ARBA" id="ARBA00023157"/>
    </source>
</evidence>
<evidence type="ECO:0000256" key="9">
    <source>
        <dbReference type="ARBA" id="ARBA00023180"/>
    </source>
</evidence>
<comment type="similarity">
    <text evidence="2">Belongs to the nuclease type I family.</text>
</comment>
<evidence type="ECO:0000256" key="5">
    <source>
        <dbReference type="ARBA" id="ARBA00022723"/>
    </source>
</evidence>
<evidence type="ECO:0000313" key="11">
    <source>
        <dbReference type="Proteomes" id="UP000467840"/>
    </source>
</evidence>
<dbReference type="InterPro" id="IPR008947">
    <property type="entry name" value="PLipase_C/P1_nuclease_dom_sf"/>
</dbReference>
<evidence type="ECO:0000256" key="3">
    <source>
        <dbReference type="ARBA" id="ARBA00012562"/>
    </source>
</evidence>
<name>A0A6A6LUZ0_HEVBR</name>
<dbReference type="Gene3D" id="1.10.575.10">
    <property type="entry name" value="P1 Nuclease"/>
    <property type="match status" value="1"/>
</dbReference>
<dbReference type="PANTHER" id="PTHR33146:SF26">
    <property type="entry name" value="ENDONUCLEASE 4"/>
    <property type="match status" value="1"/>
</dbReference>
<dbReference type="Pfam" id="PF02265">
    <property type="entry name" value="S1-P1_nuclease"/>
    <property type="match status" value="1"/>
</dbReference>
<accession>A0A6A6LUZ0</accession>
<dbReference type="GO" id="GO:0003676">
    <property type="term" value="F:nucleic acid binding"/>
    <property type="evidence" value="ECO:0007669"/>
    <property type="project" value="InterPro"/>
</dbReference>
<keyword evidence="8" id="KW-1015">Disulfide bond</keyword>
<sequence length="90" mass="10025">MSGNLLILQGYLSEDAVAAVNELLPDSAEGDLAAVCFWPDEVRFHYRWSSALRYIDTANFKYNLIEALIFLAHFIGMSITIRSAPLADTT</sequence>
<dbReference type="AlphaFoldDB" id="A0A6A6LUZ0"/>
<evidence type="ECO:0000256" key="6">
    <source>
        <dbReference type="ARBA" id="ARBA00022759"/>
    </source>
</evidence>
<keyword evidence="11" id="KW-1185">Reference proteome</keyword>
<dbReference type="EMBL" id="JAAGAX010000009">
    <property type="protein sequence ID" value="KAF2303429.1"/>
    <property type="molecule type" value="Genomic_DNA"/>
</dbReference>
<evidence type="ECO:0000256" key="2">
    <source>
        <dbReference type="ARBA" id="ARBA00009547"/>
    </source>
</evidence>
<dbReference type="EC" id="3.1.30.1" evidence="3"/>
<keyword evidence="5" id="KW-0479">Metal-binding</keyword>
<keyword evidence="7" id="KW-0378">Hydrolase</keyword>
<keyword evidence="6" id="KW-0255">Endonuclease</keyword>
<dbReference type="PANTHER" id="PTHR33146">
    <property type="entry name" value="ENDONUCLEASE 4"/>
    <property type="match status" value="1"/>
</dbReference>
<keyword evidence="9" id="KW-0325">Glycoprotein</keyword>
<dbReference type="GO" id="GO:0004521">
    <property type="term" value="F:RNA endonuclease activity"/>
    <property type="evidence" value="ECO:0007669"/>
    <property type="project" value="UniProtKB-ARBA"/>
</dbReference>